<evidence type="ECO:0000256" key="1">
    <source>
        <dbReference type="SAM" id="MobiDB-lite"/>
    </source>
</evidence>
<dbReference type="OrthoDB" id="10552822at2759"/>
<evidence type="ECO:0000313" key="4">
    <source>
        <dbReference type="Proteomes" id="UP000005408"/>
    </source>
</evidence>
<keyword evidence="2" id="KW-0732">Signal</keyword>
<accession>A0A8W8HP17</accession>
<dbReference type="EnsemblMetazoa" id="G10406.1">
    <property type="protein sequence ID" value="G10406.1:cds"/>
    <property type="gene ID" value="G10406"/>
</dbReference>
<organism evidence="3 4">
    <name type="scientific">Magallana gigas</name>
    <name type="common">Pacific oyster</name>
    <name type="synonym">Crassostrea gigas</name>
    <dbReference type="NCBI Taxonomy" id="29159"/>
    <lineage>
        <taxon>Eukaryota</taxon>
        <taxon>Metazoa</taxon>
        <taxon>Spiralia</taxon>
        <taxon>Lophotrochozoa</taxon>
        <taxon>Mollusca</taxon>
        <taxon>Bivalvia</taxon>
        <taxon>Autobranchia</taxon>
        <taxon>Pteriomorphia</taxon>
        <taxon>Ostreida</taxon>
        <taxon>Ostreoidea</taxon>
        <taxon>Ostreidae</taxon>
        <taxon>Magallana</taxon>
    </lineage>
</organism>
<dbReference type="OMA" id="SYDNSHK"/>
<protein>
    <submittedName>
        <fullName evidence="3">Uncharacterized protein</fullName>
    </submittedName>
</protein>
<dbReference type="AlphaFoldDB" id="A0A8W8HP17"/>
<keyword evidence="4" id="KW-1185">Reference proteome</keyword>
<evidence type="ECO:0000313" key="3">
    <source>
        <dbReference type="EnsemblMetazoa" id="G10406.1:cds"/>
    </source>
</evidence>
<evidence type="ECO:0000256" key="2">
    <source>
        <dbReference type="SAM" id="SignalP"/>
    </source>
</evidence>
<dbReference type="Proteomes" id="UP000005408">
    <property type="component" value="Unassembled WGS sequence"/>
</dbReference>
<feature type="region of interest" description="Disordered" evidence="1">
    <location>
        <begin position="102"/>
        <end position="129"/>
    </location>
</feature>
<reference evidence="3" key="1">
    <citation type="submission" date="2022-08" db="UniProtKB">
        <authorList>
            <consortium name="EnsemblMetazoa"/>
        </authorList>
    </citation>
    <scope>IDENTIFICATION</scope>
    <source>
        <strain evidence="3">05x7-T-G4-1.051#20</strain>
    </source>
</reference>
<dbReference type="EnsemblMetazoa" id="G10406.2">
    <property type="protein sequence ID" value="G10406.2:cds"/>
    <property type="gene ID" value="G10406"/>
</dbReference>
<feature type="chain" id="PRO_5042430656" evidence="2">
    <location>
        <begin position="17"/>
        <end position="469"/>
    </location>
</feature>
<feature type="signal peptide" evidence="2">
    <location>
        <begin position="1"/>
        <end position="16"/>
    </location>
</feature>
<sequence length="469" mass="49984">MLRLLVLSCALSASLGNYAGKQGDPNPPIDPRDVRNVVPGLKPGDIITPVSIDNIQIGSEGLPWVDESPINPFIIDQTPVINSNINARPLDLNDGRGGQVYENPFVDGSGLPNKRKPSYDGSRKVPVPPVTPPNGYGGGIARPDFHVDPGRKVPSYVNSNKVSILSVENPFGQENSPFGPIDGPGFDPLSQNIPLRTAPSYDGSQKVPTPVGENQFGQENSPFGPFVGAVVDPLNPNIPLRKAPSYDGSNKGPIQVDENPFVPFGGAGVDPLIPNIPLRKAPGYDGSNKGPIQVDENPFVPFGGAGVDPLNPNIPLRKAPSYDGSHKVPIPPVENPFGPFGGAGVDPLNPNIPLRKAPSYDGSHKGPILAGENSFGQVNSPFVPFGGADVDPLIPNNRLPLPDSNYVDRPYPDTVTDQRQQFDEMVSARLRTNTGLSPQVLPDRKGLSEGKRNYLSSLGLFKKAKSYKN</sequence>
<proteinExistence type="predicted"/>
<name>A0A8W8HP17_MAGGI</name>